<dbReference type="PROSITE" id="PS51294">
    <property type="entry name" value="HTH_MYB"/>
    <property type="match status" value="2"/>
</dbReference>
<evidence type="ECO:0000313" key="7">
    <source>
        <dbReference type="RefSeq" id="XP_071928284.1"/>
    </source>
</evidence>
<dbReference type="InterPro" id="IPR009057">
    <property type="entry name" value="Homeodomain-like_sf"/>
</dbReference>
<evidence type="ECO:0000259" key="4">
    <source>
        <dbReference type="PROSITE" id="PS50090"/>
    </source>
</evidence>
<dbReference type="GeneID" id="140021420"/>
<dbReference type="InterPro" id="IPR017930">
    <property type="entry name" value="Myb_dom"/>
</dbReference>
<feature type="domain" description="Myb-like" evidence="4">
    <location>
        <begin position="63"/>
        <end position="113"/>
    </location>
</feature>
<protein>
    <submittedName>
        <fullName evidence="7">Transcription factor MYB106-like</fullName>
    </submittedName>
</protein>
<dbReference type="Gene3D" id="1.10.10.60">
    <property type="entry name" value="Homeodomain-like"/>
    <property type="match status" value="2"/>
</dbReference>
<feature type="domain" description="Myb-like" evidence="4">
    <location>
        <begin position="9"/>
        <end position="62"/>
    </location>
</feature>
<dbReference type="InterPro" id="IPR001005">
    <property type="entry name" value="SANT/Myb"/>
</dbReference>
<evidence type="ECO:0000313" key="6">
    <source>
        <dbReference type="Proteomes" id="UP001652660"/>
    </source>
</evidence>
<evidence type="ECO:0000256" key="3">
    <source>
        <dbReference type="ARBA" id="ARBA00023242"/>
    </source>
</evidence>
<feature type="domain" description="HTH myb-type" evidence="5">
    <location>
        <begin position="63"/>
        <end position="117"/>
    </location>
</feature>
<dbReference type="Proteomes" id="UP001652660">
    <property type="component" value="Chromosome 11e"/>
</dbReference>
<dbReference type="PANTHER" id="PTHR10641">
    <property type="entry name" value="MYB FAMILY TRANSCRIPTION FACTOR"/>
    <property type="match status" value="1"/>
</dbReference>
<dbReference type="RefSeq" id="XP_071928284.1">
    <property type="nucleotide sequence ID" value="XM_072072183.1"/>
</dbReference>
<dbReference type="PROSITE" id="PS50090">
    <property type="entry name" value="MYB_LIKE"/>
    <property type="match status" value="2"/>
</dbReference>
<keyword evidence="2" id="KW-0238">DNA-binding</keyword>
<sequence length="403" mass="45170">MGRSPCCEKLGLRKGTWTPEEDQKLLSYIEQQHGHGSWRALPAKAGLERCGKSCRLRWTNYLRPDIKRGKFSSQEDQTIIQLHALLGNRWSAIATHLPKRTDNEIKNYWNTHLKKRLTKMGIDPSTHRPKTNALGSAHQKDTANLSHMAQWESARLEAESRLVRESKLLSLSTAFNHSHLSPPASAQLPLAKALVSPLVTPLEPMVPMVQKHYFHCLDILKAWQRTWTTTKNANGFFSTAIGSLQSPTSTLHFSDNTFAMSSAARLTGENLPFNSTINCEARDMKETGTSTWQYLDTPKNNDPLEVTGEKMESTTGNMMQLNHDVNVQCDFDPVGGAYTMEFSLRSPGFMEGFADADIDDSNNNPTGSYQSLGYRSGGDLEDNQKYWNNIVNEEISALGSPFF</sequence>
<reference evidence="7" key="1">
    <citation type="submission" date="2025-08" db="UniProtKB">
        <authorList>
            <consortium name="RefSeq"/>
        </authorList>
    </citation>
    <scope>IDENTIFICATION</scope>
    <source>
        <tissue evidence="7">Leaves</tissue>
    </source>
</reference>
<keyword evidence="6" id="KW-1185">Reference proteome</keyword>
<comment type="subcellular location">
    <subcellularLocation>
        <location evidence="1">Nucleus</location>
    </subcellularLocation>
</comment>
<dbReference type="InterPro" id="IPR015495">
    <property type="entry name" value="Myb_TF_plants"/>
</dbReference>
<dbReference type="PANTHER" id="PTHR10641:SF1347">
    <property type="entry name" value="MYB TRANSCRIPTION FACTOR MIXTA-LIKE PROTEIN"/>
    <property type="match status" value="1"/>
</dbReference>
<proteinExistence type="predicted"/>
<gene>
    <name evidence="7" type="primary">LOC140021420</name>
</gene>
<evidence type="ECO:0000259" key="5">
    <source>
        <dbReference type="PROSITE" id="PS51294"/>
    </source>
</evidence>
<dbReference type="Pfam" id="PF00249">
    <property type="entry name" value="Myb_DNA-binding"/>
    <property type="match status" value="2"/>
</dbReference>
<evidence type="ECO:0000256" key="1">
    <source>
        <dbReference type="ARBA" id="ARBA00004123"/>
    </source>
</evidence>
<dbReference type="SMART" id="SM00717">
    <property type="entry name" value="SANT"/>
    <property type="match status" value="2"/>
</dbReference>
<accession>A0ABM4W999</accession>
<dbReference type="CDD" id="cd00167">
    <property type="entry name" value="SANT"/>
    <property type="match status" value="2"/>
</dbReference>
<organism evidence="6 7">
    <name type="scientific">Coffea arabica</name>
    <name type="common">Arabian coffee</name>
    <dbReference type="NCBI Taxonomy" id="13443"/>
    <lineage>
        <taxon>Eukaryota</taxon>
        <taxon>Viridiplantae</taxon>
        <taxon>Streptophyta</taxon>
        <taxon>Embryophyta</taxon>
        <taxon>Tracheophyta</taxon>
        <taxon>Spermatophyta</taxon>
        <taxon>Magnoliopsida</taxon>
        <taxon>eudicotyledons</taxon>
        <taxon>Gunneridae</taxon>
        <taxon>Pentapetalae</taxon>
        <taxon>asterids</taxon>
        <taxon>lamiids</taxon>
        <taxon>Gentianales</taxon>
        <taxon>Rubiaceae</taxon>
        <taxon>Ixoroideae</taxon>
        <taxon>Gardenieae complex</taxon>
        <taxon>Bertiereae - Coffeeae clade</taxon>
        <taxon>Coffeeae</taxon>
        <taxon>Coffea</taxon>
    </lineage>
</organism>
<feature type="domain" description="HTH myb-type" evidence="5">
    <location>
        <begin position="9"/>
        <end position="62"/>
    </location>
</feature>
<evidence type="ECO:0000256" key="2">
    <source>
        <dbReference type="ARBA" id="ARBA00023125"/>
    </source>
</evidence>
<name>A0ABM4W999_COFAR</name>
<keyword evidence="3" id="KW-0539">Nucleus</keyword>
<dbReference type="SUPFAM" id="SSF46689">
    <property type="entry name" value="Homeodomain-like"/>
    <property type="match status" value="1"/>
</dbReference>